<dbReference type="PRINTS" id="PR01415">
    <property type="entry name" value="ANKYRIN"/>
</dbReference>
<feature type="region of interest" description="Disordered" evidence="4">
    <location>
        <begin position="1274"/>
        <end position="1316"/>
    </location>
</feature>
<feature type="repeat" description="ANK" evidence="3">
    <location>
        <begin position="813"/>
        <end position="845"/>
    </location>
</feature>
<evidence type="ECO:0000256" key="3">
    <source>
        <dbReference type="PROSITE-ProRule" id="PRU00023"/>
    </source>
</evidence>
<feature type="repeat" description="ANK" evidence="3">
    <location>
        <begin position="682"/>
        <end position="711"/>
    </location>
</feature>
<dbReference type="Pfam" id="PF12796">
    <property type="entry name" value="Ank_2"/>
    <property type="match status" value="3"/>
</dbReference>
<feature type="region of interest" description="Disordered" evidence="4">
    <location>
        <begin position="1340"/>
        <end position="1363"/>
    </location>
</feature>
<evidence type="ECO:0000256" key="1">
    <source>
        <dbReference type="ARBA" id="ARBA00022737"/>
    </source>
</evidence>
<proteinExistence type="predicted"/>
<evidence type="ECO:0000313" key="5">
    <source>
        <dbReference type="EMBL" id="KAJ4257543.1"/>
    </source>
</evidence>
<dbReference type="SUPFAM" id="SSF48403">
    <property type="entry name" value="Ankyrin repeat"/>
    <property type="match status" value="2"/>
</dbReference>
<keyword evidence="2 3" id="KW-0040">ANK repeat</keyword>
<dbReference type="PROSITE" id="PS50088">
    <property type="entry name" value="ANK_REPEAT"/>
    <property type="match status" value="9"/>
</dbReference>
<feature type="repeat" description="ANK" evidence="3">
    <location>
        <begin position="954"/>
        <end position="986"/>
    </location>
</feature>
<feature type="region of interest" description="Disordered" evidence="4">
    <location>
        <begin position="321"/>
        <end position="370"/>
    </location>
</feature>
<dbReference type="Proteomes" id="UP001152049">
    <property type="component" value="Unassembled WGS sequence"/>
</dbReference>
<feature type="repeat" description="ANK" evidence="3">
    <location>
        <begin position="886"/>
        <end position="914"/>
    </location>
</feature>
<name>A0A9W8RYQ0_9HYPO</name>
<dbReference type="Pfam" id="PF00023">
    <property type="entry name" value="Ank"/>
    <property type="match status" value="2"/>
</dbReference>
<dbReference type="PANTHER" id="PTHR24198">
    <property type="entry name" value="ANKYRIN REPEAT AND PROTEIN KINASE DOMAIN-CONTAINING PROTEIN"/>
    <property type="match status" value="1"/>
</dbReference>
<dbReference type="PROSITE" id="PS50297">
    <property type="entry name" value="ANK_REP_REGION"/>
    <property type="match status" value="7"/>
</dbReference>
<dbReference type="PANTHER" id="PTHR24198:SF165">
    <property type="entry name" value="ANKYRIN REPEAT-CONTAINING PROTEIN-RELATED"/>
    <property type="match status" value="1"/>
</dbReference>
<evidence type="ECO:0000256" key="4">
    <source>
        <dbReference type="SAM" id="MobiDB-lite"/>
    </source>
</evidence>
<evidence type="ECO:0000256" key="2">
    <source>
        <dbReference type="ARBA" id="ARBA00023043"/>
    </source>
</evidence>
<dbReference type="EMBL" id="JAOQAZ010000017">
    <property type="protein sequence ID" value="KAJ4257543.1"/>
    <property type="molecule type" value="Genomic_DNA"/>
</dbReference>
<feature type="compositionally biased region" description="Acidic residues" evidence="4">
    <location>
        <begin position="1274"/>
        <end position="1283"/>
    </location>
</feature>
<gene>
    <name evidence="5" type="ORF">NW762_008667</name>
</gene>
<keyword evidence="1" id="KW-0677">Repeat</keyword>
<dbReference type="Gene3D" id="1.25.40.20">
    <property type="entry name" value="Ankyrin repeat-containing domain"/>
    <property type="match status" value="4"/>
</dbReference>
<sequence>MREVVDVESDGRFIQLMEIVQLLATSKEAMPACLIIDGLDQCEDEFILRLLRGLDMIFRRDMSPSALKVVITSRMTDSIRGFALSHYHIEMTPDRIVPDIRRVVDEEVDRIILSRQIASVERASVSAVIVERSNGSFIFASSVLKELWYIKDTGANSVFTLVTSCPSTMEAIYQQDMERLREDRYDLFQLVQIICIARRTLRIQEVKEVLRLLNPEVTRTYDLVGDLTRTCQRLVKFGSEDTLELLHQTLYDFIINTYDFKEIHKSLAAICLDYLVKMDWEQYTGTWTGYSREVVARRYPLLDYASMWMKDHWRHIGIEDHKPGSHPTAVRPSPPDSPNSSWRNRESSITRRKSEGIDDGADLRATSPNGSRGQFIIEDRALVRTAKPPLLLLAQWDTDIAIKELFSEAFECSPRHILSKALGLIPYISSRSNRNTQSEFKEMVNQVWESTTALHYAAAQSGKALEMLLPFAGDINFPEGNGATPLILAATTGEWRGALALLKAGADVDAVDAWNQTALFHAVNACSGDVVRTLLEHGADPNIASNTGHSPLEVAIRLNNSKAAKILLEFAPDLNAPTTTGHPPAFLASLLDCTDALETLIPYVDVDQVWDGERLIHRACFRGWGNVVEKLISRHANLHDPPKDVPKATPVSLAAEKGRNDVLRALLVAGATVECPVPIISSPLHIAAATRNLLGCELLLRAGSYINARTKSGSTALSVAANANFVEIVECLVAHGADPNIPDYERPLHIAVDWGNLEMVQVILSGRLFPHIDAKDGSNFTALGIAASAGRLDIVSILLDHGADPNLRNGRQNSSSPLHLAAINGHRSVMIELLKRGASPYPKSKEFSPFHSACGSGWLDVMETFFEEVDDANELVNFEWGWSGIPLRSAASGGKLDAVKLLLSKGADPNYQLKSKANNGQTVIHAAAEGGNTEVFEAIFDAAVDPSLEVCDLTQRTPLWYARVEGREDMVRYLLEKGASTEVVVAEGETIIPIIVIGGSEKILKLVLEKNPNLDTDCLGENGERLCSAQLMLDVNRKSKDGNVPIFGAIYQSQKKMLQMLLEHENVDLTRRDFYDRNVFQMAQVSGHPSMAAIVLGVAKNLHTERLLTENRDVFGINAYDRVRLEANPAPTFEYCVEAVLQDAQDLLDDFDTGGLRWERLGKFLIQLKAYSFAQIALQRSVRLIETTPLLLEHDSYCGMCLETIVGTRHVCCSCCTMDFCERCAQRYPGPGSGTWPCQYHSFYAVKLPSQELSNEVVVKKPIGFKEGSRLSLIEEEDLGASDDETKAGETDNGHPQQPSPQGVGQAVSDDEVSLCPTDTANGYAMAVDHSAELPMSAIVGSSFDDGESSSAESSKSDTSVNEQWIQRTEDELREFLDAILKTFTPDKTHDDLAKWSFSADDWKLKYDHQARGLSEAEEDGNPLILPPVVRWTPPTPYTDAYYYLLGLAYIIADVPFRSPATGLRFLGPEREALRKKRRLQRLTREIIIPDKRDGEVVVRGVDNIEMVRGRTRIVRVPRFFS</sequence>
<dbReference type="InterPro" id="IPR002110">
    <property type="entry name" value="Ankyrin_rpt"/>
</dbReference>
<feature type="repeat" description="ANK" evidence="3">
    <location>
        <begin position="778"/>
        <end position="810"/>
    </location>
</feature>
<feature type="repeat" description="ANK" evidence="3">
    <location>
        <begin position="514"/>
        <end position="546"/>
    </location>
</feature>
<dbReference type="SMART" id="SM00248">
    <property type="entry name" value="ANK"/>
    <property type="match status" value="17"/>
</dbReference>
<feature type="repeat" description="ANK" evidence="3">
    <location>
        <begin position="712"/>
        <end position="744"/>
    </location>
</feature>
<evidence type="ECO:0000313" key="6">
    <source>
        <dbReference type="Proteomes" id="UP001152049"/>
    </source>
</evidence>
<reference evidence="5" key="1">
    <citation type="submission" date="2022-09" db="EMBL/GenBank/DDBJ databases">
        <title>Fusarium specimens isolated from Avocado Roots.</title>
        <authorList>
            <person name="Stajich J."/>
            <person name="Roper C."/>
            <person name="Heimlech-Rivalta G."/>
        </authorList>
    </citation>
    <scope>NUCLEOTIDE SEQUENCE</scope>
    <source>
        <strain evidence="5">CF00136</strain>
    </source>
</reference>
<accession>A0A9W8RYQ0</accession>
<dbReference type="OrthoDB" id="823504at2759"/>
<organism evidence="5 6">
    <name type="scientific">Fusarium torreyae</name>
    <dbReference type="NCBI Taxonomy" id="1237075"/>
    <lineage>
        <taxon>Eukaryota</taxon>
        <taxon>Fungi</taxon>
        <taxon>Dikarya</taxon>
        <taxon>Ascomycota</taxon>
        <taxon>Pezizomycotina</taxon>
        <taxon>Sordariomycetes</taxon>
        <taxon>Hypocreomycetidae</taxon>
        <taxon>Hypocreales</taxon>
        <taxon>Nectriaceae</taxon>
        <taxon>Fusarium</taxon>
    </lineage>
</organism>
<feature type="compositionally biased region" description="Basic and acidic residues" evidence="4">
    <location>
        <begin position="1284"/>
        <end position="1293"/>
    </location>
</feature>
<feature type="compositionally biased region" description="Basic and acidic residues" evidence="4">
    <location>
        <begin position="343"/>
        <end position="356"/>
    </location>
</feature>
<evidence type="ECO:0008006" key="7">
    <source>
        <dbReference type="Google" id="ProtNLM"/>
    </source>
</evidence>
<comment type="caution">
    <text evidence="5">The sequence shown here is derived from an EMBL/GenBank/DDBJ whole genome shotgun (WGS) entry which is preliminary data.</text>
</comment>
<keyword evidence="6" id="KW-1185">Reference proteome</keyword>
<feature type="compositionally biased region" description="Low complexity" evidence="4">
    <location>
        <begin position="1349"/>
        <end position="1360"/>
    </location>
</feature>
<feature type="repeat" description="ANK" evidence="3">
    <location>
        <begin position="481"/>
        <end position="513"/>
    </location>
</feature>
<protein>
    <recommendedName>
        <fullName evidence="7">Ankyrin</fullName>
    </recommendedName>
</protein>
<feature type="compositionally biased region" description="Polar residues" evidence="4">
    <location>
        <begin position="1294"/>
        <end position="1303"/>
    </location>
</feature>
<feature type="repeat" description="ANK" evidence="3">
    <location>
        <begin position="547"/>
        <end position="579"/>
    </location>
</feature>
<dbReference type="InterPro" id="IPR036770">
    <property type="entry name" value="Ankyrin_rpt-contain_sf"/>
</dbReference>